<organism evidence="2">
    <name type="scientific">Microbacterium sp. LWS13-1.2</name>
    <dbReference type="NCBI Taxonomy" id="3135264"/>
    <lineage>
        <taxon>Bacteria</taxon>
        <taxon>Bacillati</taxon>
        <taxon>Actinomycetota</taxon>
        <taxon>Actinomycetes</taxon>
        <taxon>Micrococcales</taxon>
        <taxon>Microbacteriaceae</taxon>
        <taxon>Microbacterium</taxon>
    </lineage>
</organism>
<gene>
    <name evidence="2" type="ORF">MRBLWS13_003035</name>
</gene>
<evidence type="ECO:0000313" key="2">
    <source>
        <dbReference type="EMBL" id="WZO35336.1"/>
    </source>
</evidence>
<accession>A0AAU6SEJ9</accession>
<sequence>MAEENPWNAARLIPTSGINGADEQERRATSALLAVMSSVKEYGRVLTARMGAPAGAIETFIEVPFVLADRKVFPDGLIRVKRGSKVWTALVEVKTGNNELQREQLENYLDVAREHHFDALLTISNEIPPAAGAHPTIVDKRKSKYVPMHHLSWTEVLTAAVMQKEFRGVADPDQAWILGELIRYLEHPKSGAVEFTDMGPSWVPVRDAVSSGTLRKSDKDAAQVAGRFDALLRYGALKLGQRLGADVTQVLSKAEIANPALRVAAVTEMLVSEGKMSGAIRIPNAVSPLTVTVDIRAAQITCSFSTGAPAEGRPTTRVNWLLRQLKDAPDALRVEAFAARQRGGTAELLGTARENPGALIVDPAKEIKSFTVTYLGKMGGARLAGRSGFIDSVMDAILMSYDVVGQRLKDWSAAPPRLRKPEEVVVDEHVSKDIPSAALSSQDDELAGAPSADAS</sequence>
<name>A0AAU6SEJ9_9MICO</name>
<dbReference type="AlphaFoldDB" id="A0AAU6SEJ9"/>
<proteinExistence type="predicted"/>
<evidence type="ECO:0000256" key="1">
    <source>
        <dbReference type="SAM" id="MobiDB-lite"/>
    </source>
</evidence>
<dbReference type="EMBL" id="CP151632">
    <property type="protein sequence ID" value="WZO35336.1"/>
    <property type="molecule type" value="Genomic_DNA"/>
</dbReference>
<dbReference type="RefSeq" id="WP_349426175.1">
    <property type="nucleotide sequence ID" value="NZ_CP151632.1"/>
</dbReference>
<reference evidence="2" key="1">
    <citation type="submission" date="2024-04" db="EMBL/GenBank/DDBJ databases">
        <authorList>
            <person name="Roder T."/>
            <person name="Oberhansli S."/>
            <person name="Kreuzer M."/>
        </authorList>
    </citation>
    <scope>NUCLEOTIDE SEQUENCE</scope>
    <source>
        <strain evidence="2">LWS13-1.2</strain>
    </source>
</reference>
<feature type="region of interest" description="Disordered" evidence="1">
    <location>
        <begin position="429"/>
        <end position="455"/>
    </location>
</feature>
<evidence type="ECO:0008006" key="3">
    <source>
        <dbReference type="Google" id="ProtNLM"/>
    </source>
</evidence>
<protein>
    <recommendedName>
        <fullName evidence="3">Stress response protein</fullName>
    </recommendedName>
</protein>